<keyword evidence="6" id="KW-1015">Disulfide bond</keyword>
<evidence type="ECO:0000256" key="7">
    <source>
        <dbReference type="ARBA" id="ARBA00023180"/>
    </source>
</evidence>
<evidence type="ECO:0000256" key="5">
    <source>
        <dbReference type="ARBA" id="ARBA00023136"/>
    </source>
</evidence>
<dbReference type="InterPro" id="IPR036179">
    <property type="entry name" value="Ig-like_dom_sf"/>
</dbReference>
<keyword evidence="4 9" id="KW-1133">Transmembrane helix</keyword>
<accession>A0A2G9QFJ2</accession>
<dbReference type="PANTHER" id="PTHR13869">
    <property type="entry name" value="MYELIN P0 RELATED"/>
    <property type="match status" value="1"/>
</dbReference>
<dbReference type="PRINTS" id="PR00213">
    <property type="entry name" value="MYELINP0"/>
</dbReference>
<dbReference type="SMART" id="SM00406">
    <property type="entry name" value="IGv"/>
    <property type="match status" value="1"/>
</dbReference>
<evidence type="ECO:0000256" key="1">
    <source>
        <dbReference type="ARBA" id="ARBA00004479"/>
    </source>
</evidence>
<dbReference type="Gene3D" id="2.60.40.10">
    <property type="entry name" value="Immunoglobulins"/>
    <property type="match status" value="1"/>
</dbReference>
<dbReference type="AlphaFoldDB" id="A0A2G9QFJ2"/>
<dbReference type="InterPro" id="IPR007110">
    <property type="entry name" value="Ig-like_dom"/>
</dbReference>
<dbReference type="OrthoDB" id="8831214at2759"/>
<organism evidence="12 13">
    <name type="scientific">Aquarana catesbeiana</name>
    <name type="common">American bullfrog</name>
    <name type="synonym">Rana catesbeiana</name>
    <dbReference type="NCBI Taxonomy" id="8400"/>
    <lineage>
        <taxon>Eukaryota</taxon>
        <taxon>Metazoa</taxon>
        <taxon>Chordata</taxon>
        <taxon>Craniata</taxon>
        <taxon>Vertebrata</taxon>
        <taxon>Euteleostomi</taxon>
        <taxon>Amphibia</taxon>
        <taxon>Batrachia</taxon>
        <taxon>Anura</taxon>
        <taxon>Neobatrachia</taxon>
        <taxon>Ranoidea</taxon>
        <taxon>Ranidae</taxon>
        <taxon>Aquarana</taxon>
    </lineage>
</organism>
<evidence type="ECO:0000313" key="13">
    <source>
        <dbReference type="Proteomes" id="UP000228934"/>
    </source>
</evidence>
<evidence type="ECO:0000256" key="9">
    <source>
        <dbReference type="SAM" id="Phobius"/>
    </source>
</evidence>
<feature type="transmembrane region" description="Helical" evidence="9">
    <location>
        <begin position="147"/>
        <end position="171"/>
    </location>
</feature>
<protein>
    <recommendedName>
        <fullName evidence="11">Ig-like domain-containing protein</fullName>
    </recommendedName>
</protein>
<dbReference type="InterPro" id="IPR013106">
    <property type="entry name" value="Ig_V-set"/>
</dbReference>
<feature type="non-terminal residue" evidence="12">
    <location>
        <position position="1"/>
    </location>
</feature>
<evidence type="ECO:0000256" key="4">
    <source>
        <dbReference type="ARBA" id="ARBA00022989"/>
    </source>
</evidence>
<evidence type="ECO:0000256" key="2">
    <source>
        <dbReference type="ARBA" id="ARBA00022692"/>
    </source>
</evidence>
<proteinExistence type="predicted"/>
<dbReference type="InterPro" id="IPR003599">
    <property type="entry name" value="Ig_sub"/>
</dbReference>
<evidence type="ECO:0000256" key="3">
    <source>
        <dbReference type="ARBA" id="ARBA00022729"/>
    </source>
</evidence>
<comment type="subcellular location">
    <subcellularLocation>
        <location evidence="1">Membrane</location>
        <topology evidence="1">Single-pass type I membrane protein</topology>
    </subcellularLocation>
</comment>
<dbReference type="InterPro" id="IPR013783">
    <property type="entry name" value="Ig-like_fold"/>
</dbReference>
<feature type="signal peptide" evidence="10">
    <location>
        <begin position="1"/>
        <end position="17"/>
    </location>
</feature>
<dbReference type="PANTHER" id="PTHR13869:SF19">
    <property type="entry name" value="MYELIN PROTEIN ZERO-LIKE PROTEIN 1"/>
    <property type="match status" value="1"/>
</dbReference>
<dbReference type="SMART" id="SM00409">
    <property type="entry name" value="IG"/>
    <property type="match status" value="1"/>
</dbReference>
<dbReference type="EMBL" id="KZ011486">
    <property type="protein sequence ID" value="PIO14347.1"/>
    <property type="molecule type" value="Genomic_DNA"/>
</dbReference>
<dbReference type="PROSITE" id="PS50835">
    <property type="entry name" value="IG_LIKE"/>
    <property type="match status" value="1"/>
</dbReference>
<keyword evidence="3 10" id="KW-0732">Signal</keyword>
<feature type="chain" id="PRO_5013648044" description="Ig-like domain-containing protein" evidence="10">
    <location>
        <begin position="18"/>
        <end position="183"/>
    </location>
</feature>
<evidence type="ECO:0000313" key="12">
    <source>
        <dbReference type="EMBL" id="PIO14347.1"/>
    </source>
</evidence>
<dbReference type="SUPFAM" id="SSF48726">
    <property type="entry name" value="Immunoglobulin"/>
    <property type="match status" value="1"/>
</dbReference>
<dbReference type="Proteomes" id="UP000228934">
    <property type="component" value="Unassembled WGS sequence"/>
</dbReference>
<keyword evidence="13" id="KW-1185">Reference proteome</keyword>
<keyword evidence="8" id="KW-0393">Immunoglobulin domain</keyword>
<keyword evidence="5 9" id="KW-0472">Membrane</keyword>
<dbReference type="InterPro" id="IPR000920">
    <property type="entry name" value="Myelin_P0-rel"/>
</dbReference>
<evidence type="ECO:0000256" key="8">
    <source>
        <dbReference type="ARBA" id="ARBA00023319"/>
    </source>
</evidence>
<keyword evidence="7" id="KW-0325">Glycoprotein</keyword>
<evidence type="ECO:0000259" key="11">
    <source>
        <dbReference type="PROSITE" id="PS50835"/>
    </source>
</evidence>
<dbReference type="GO" id="GO:0005886">
    <property type="term" value="C:plasma membrane"/>
    <property type="evidence" value="ECO:0007669"/>
    <property type="project" value="TreeGrafter"/>
</dbReference>
<evidence type="ECO:0000256" key="6">
    <source>
        <dbReference type="ARBA" id="ARBA00023157"/>
    </source>
</evidence>
<name>A0A2G9QFJ2_AQUCT</name>
<keyword evidence="2 9" id="KW-0812">Transmembrane</keyword>
<gene>
    <name evidence="12" type="ORF">AB205_0127160</name>
</gene>
<reference evidence="13" key="1">
    <citation type="journal article" date="2017" name="Nat. Commun.">
        <title>The North American bullfrog draft genome provides insight into hormonal regulation of long noncoding RNA.</title>
        <authorList>
            <person name="Hammond S.A."/>
            <person name="Warren R.L."/>
            <person name="Vandervalk B.P."/>
            <person name="Kucuk E."/>
            <person name="Khan H."/>
            <person name="Gibb E.A."/>
            <person name="Pandoh P."/>
            <person name="Kirk H."/>
            <person name="Zhao Y."/>
            <person name="Jones M."/>
            <person name="Mungall A.J."/>
            <person name="Coope R."/>
            <person name="Pleasance S."/>
            <person name="Moore R.A."/>
            <person name="Holt R.A."/>
            <person name="Round J.M."/>
            <person name="Ohora S."/>
            <person name="Walle B.V."/>
            <person name="Veldhoen N."/>
            <person name="Helbing C.C."/>
            <person name="Birol I."/>
        </authorList>
    </citation>
    <scope>NUCLEOTIDE SEQUENCE [LARGE SCALE GENOMIC DNA]</scope>
</reference>
<dbReference type="GO" id="GO:0005925">
    <property type="term" value="C:focal adhesion"/>
    <property type="evidence" value="ECO:0007669"/>
    <property type="project" value="TreeGrafter"/>
</dbReference>
<dbReference type="GO" id="GO:0009986">
    <property type="term" value="C:cell surface"/>
    <property type="evidence" value="ECO:0007669"/>
    <property type="project" value="TreeGrafter"/>
</dbReference>
<evidence type="ECO:0000256" key="10">
    <source>
        <dbReference type="SAM" id="SignalP"/>
    </source>
</evidence>
<feature type="domain" description="Ig-like" evidence="11">
    <location>
        <begin position="14"/>
        <end position="131"/>
    </location>
</feature>
<dbReference type="Pfam" id="PF07686">
    <property type="entry name" value="V-set"/>
    <property type="match status" value="1"/>
</dbReference>
<sequence>FSLLSPFFFFAVNPCISVEVYTPGELTVENGTLAKLSCTFKSSEVVHSTTVIIWRFKDEGSTSEPVKVLVYMGGKPYPSDSRFKERTTWVGDLNKKDASIQIDKVTFKDNGTYICEVMMPNDVGGKPKELKLRVVEKGNLPMSNVPFLVGIICAAIGGILLIAIIVFAVVITKKKKSRKSYTG</sequence>